<comment type="subcellular location">
    <subcellularLocation>
        <location evidence="8">Cell membrane</location>
        <topology evidence="8">Multi-pass membrane protein</topology>
    </subcellularLocation>
    <subcellularLocation>
        <location evidence="1">Endomembrane system</location>
        <topology evidence="1">Multi-pass membrane protein</topology>
    </subcellularLocation>
</comment>
<dbReference type="Pfam" id="PF03824">
    <property type="entry name" value="NicO"/>
    <property type="match status" value="1"/>
</dbReference>
<feature type="transmembrane region" description="Helical" evidence="8">
    <location>
        <begin position="187"/>
        <end position="208"/>
    </location>
</feature>
<keyword evidence="7 8" id="KW-0472">Membrane</keyword>
<keyword evidence="4" id="KW-0533">Nickel</keyword>
<dbReference type="NCBIfam" id="TIGR00802">
    <property type="entry name" value="nico"/>
    <property type="match status" value="1"/>
</dbReference>
<name>A0A7W8JAB4_9BACT</name>
<dbReference type="PANTHER" id="PTHR31611:SF0">
    <property type="entry name" value="HIGH-AFFINITY NICKEL TRANSPORT PROTEIN NIC1"/>
    <property type="match status" value="1"/>
</dbReference>
<comment type="caution">
    <text evidence="9">The sequence shown here is derived from an EMBL/GenBank/DDBJ whole genome shotgun (WGS) entry which is preliminary data.</text>
</comment>
<dbReference type="AlphaFoldDB" id="A0A7W8JAB4"/>
<proteinExistence type="inferred from homology"/>
<feature type="transmembrane region" description="Helical" evidence="8">
    <location>
        <begin position="228"/>
        <end position="249"/>
    </location>
</feature>
<dbReference type="InterPro" id="IPR011541">
    <property type="entry name" value="Ni/Co_transpt_high_affinity"/>
</dbReference>
<evidence type="ECO:0000313" key="10">
    <source>
        <dbReference type="Proteomes" id="UP000569092"/>
    </source>
</evidence>
<protein>
    <recommendedName>
        <fullName evidence="8">Nickel/cobalt efflux system</fullName>
    </recommendedName>
</protein>
<feature type="transmembrane region" description="Helical" evidence="8">
    <location>
        <begin position="317"/>
        <end position="339"/>
    </location>
</feature>
<dbReference type="InterPro" id="IPR004688">
    <property type="entry name" value="Ni/Co_transpt"/>
</dbReference>
<dbReference type="EMBL" id="JACHDZ010000003">
    <property type="protein sequence ID" value="MBB5344391.1"/>
    <property type="molecule type" value="Genomic_DNA"/>
</dbReference>
<feature type="transmembrane region" description="Helical" evidence="8">
    <location>
        <begin position="85"/>
        <end position="108"/>
    </location>
</feature>
<evidence type="ECO:0000256" key="4">
    <source>
        <dbReference type="ARBA" id="ARBA00022596"/>
    </source>
</evidence>
<evidence type="ECO:0000256" key="2">
    <source>
        <dbReference type="ARBA" id="ARBA00010892"/>
    </source>
</evidence>
<evidence type="ECO:0000313" key="9">
    <source>
        <dbReference type="EMBL" id="MBB5344391.1"/>
    </source>
</evidence>
<keyword evidence="6 8" id="KW-1133">Transmembrane helix</keyword>
<sequence>MKDLLSGVLDHIAANTRRKVLAIYSLLLLMNVAAWMWAFLAFRHYPVLLGTAFLAYSFGLRHAVDADHIAAIDNVTRKLMQEGKRPVAVGFMFSMGHSTIVVLGSIAISATALSLQHRLDAVRHIGGVVGTLVSTLFLFGIAIVNMAVLRSVYLAFRRVRRGERYVEEDFDLLLGSRGFLSRLFRPMFALIRHSWHMYPLGILFGLGFDTATEIGLLGLSASEAARGLSLWSVLVFPALFAAGMSLIDTTDNVLMLGAYGWAFVKPIRKIYYNMTITLISVIVAVMVGGIEALGLMADQFHFHGTFWSWVGTLNENFGTLGYVIIGLFALSWIVSIWFYKWRRFDELEVST</sequence>
<evidence type="ECO:0000256" key="6">
    <source>
        <dbReference type="ARBA" id="ARBA00022989"/>
    </source>
</evidence>
<accession>A0A7W8JAB4</accession>
<evidence type="ECO:0000256" key="5">
    <source>
        <dbReference type="ARBA" id="ARBA00022692"/>
    </source>
</evidence>
<keyword evidence="5 8" id="KW-0812">Transmembrane</keyword>
<dbReference type="GO" id="GO:0015099">
    <property type="term" value="F:nickel cation transmembrane transporter activity"/>
    <property type="evidence" value="ECO:0007669"/>
    <property type="project" value="UniProtKB-UniRule"/>
</dbReference>
<evidence type="ECO:0000256" key="8">
    <source>
        <dbReference type="RuleBase" id="RU362101"/>
    </source>
</evidence>
<feature type="transmembrane region" description="Helical" evidence="8">
    <location>
        <begin position="21"/>
        <end position="39"/>
    </location>
</feature>
<evidence type="ECO:0000256" key="1">
    <source>
        <dbReference type="ARBA" id="ARBA00004127"/>
    </source>
</evidence>
<feature type="transmembrane region" description="Helical" evidence="8">
    <location>
        <begin position="45"/>
        <end position="64"/>
    </location>
</feature>
<dbReference type="PANTHER" id="PTHR31611">
    <property type="entry name" value="HIGH-AFFINITY NICKEL TRANSPORT PROTEIN NIC1"/>
    <property type="match status" value="1"/>
</dbReference>
<feature type="transmembrane region" description="Helical" evidence="8">
    <location>
        <begin position="128"/>
        <end position="156"/>
    </location>
</feature>
<feature type="transmembrane region" description="Helical" evidence="8">
    <location>
        <begin position="270"/>
        <end position="297"/>
    </location>
</feature>
<keyword evidence="3 8" id="KW-0813">Transport</keyword>
<dbReference type="GO" id="GO:0005886">
    <property type="term" value="C:plasma membrane"/>
    <property type="evidence" value="ECO:0007669"/>
    <property type="project" value="UniProtKB-SubCell"/>
</dbReference>
<organism evidence="9 10">
    <name type="scientific">Tunturiibacter lichenicola</name>
    <dbReference type="NCBI Taxonomy" id="2051959"/>
    <lineage>
        <taxon>Bacteria</taxon>
        <taxon>Pseudomonadati</taxon>
        <taxon>Acidobacteriota</taxon>
        <taxon>Terriglobia</taxon>
        <taxon>Terriglobales</taxon>
        <taxon>Acidobacteriaceae</taxon>
        <taxon>Tunturiibacter</taxon>
    </lineage>
</organism>
<evidence type="ECO:0000256" key="3">
    <source>
        <dbReference type="ARBA" id="ARBA00022448"/>
    </source>
</evidence>
<dbReference type="GO" id="GO:0012505">
    <property type="term" value="C:endomembrane system"/>
    <property type="evidence" value="ECO:0007669"/>
    <property type="project" value="UniProtKB-SubCell"/>
</dbReference>
<gene>
    <name evidence="9" type="ORF">HDF10_002370</name>
</gene>
<comment type="similarity">
    <text evidence="2 8">Belongs to the NiCoT transporter (TC 2.A.52) family.</text>
</comment>
<dbReference type="Proteomes" id="UP000569092">
    <property type="component" value="Unassembled WGS sequence"/>
</dbReference>
<reference evidence="9 10" key="1">
    <citation type="submission" date="2020-08" db="EMBL/GenBank/DDBJ databases">
        <title>Genomic Encyclopedia of Type Strains, Phase IV (KMG-V): Genome sequencing to study the core and pangenomes of soil and plant-associated prokaryotes.</title>
        <authorList>
            <person name="Whitman W."/>
        </authorList>
    </citation>
    <scope>NUCLEOTIDE SEQUENCE [LARGE SCALE GENOMIC DNA]</scope>
    <source>
        <strain evidence="9 10">M8US30</strain>
    </source>
</reference>
<evidence type="ECO:0000256" key="7">
    <source>
        <dbReference type="ARBA" id="ARBA00023136"/>
    </source>
</evidence>